<organism evidence="2 3">
    <name type="scientific">Vibrio kanaloae</name>
    <dbReference type="NCBI Taxonomy" id="170673"/>
    <lineage>
        <taxon>Bacteria</taxon>
        <taxon>Pseudomonadati</taxon>
        <taxon>Pseudomonadota</taxon>
        <taxon>Gammaproteobacteria</taxon>
        <taxon>Vibrionales</taxon>
        <taxon>Vibrionaceae</taxon>
        <taxon>Vibrio</taxon>
    </lineage>
</organism>
<accession>A0A4V5R2N7</accession>
<feature type="coiled-coil region" evidence="1">
    <location>
        <begin position="79"/>
        <end position="113"/>
    </location>
</feature>
<dbReference type="AlphaFoldDB" id="A0A4V5R2N7"/>
<sequence length="119" mass="13867">TGWSHDHRMGLALYQDQKLALEQTNELVIRFNEVRTKMANIALLAKKRNWSQVENEAKSLEAFAVSLSPIYGRLGYIEKLIEKEQLQQAQKEFEVLKNRLNNLSWKVAELQQELSSQHD</sequence>
<dbReference type="Proteomes" id="UP000307574">
    <property type="component" value="Unassembled WGS sequence"/>
</dbReference>
<evidence type="ECO:0000313" key="3">
    <source>
        <dbReference type="Proteomes" id="UP000307574"/>
    </source>
</evidence>
<proteinExistence type="predicted"/>
<name>A0A4V5R2N7_9VIBR</name>
<feature type="non-terminal residue" evidence="2">
    <location>
        <position position="1"/>
    </location>
</feature>
<reference evidence="2 3" key="1">
    <citation type="submission" date="2019-04" db="EMBL/GenBank/DDBJ databases">
        <title>A reverse ecology approach based on a biological definition of microbial populations.</title>
        <authorList>
            <person name="Arevalo P."/>
            <person name="Vaninsberghe D."/>
            <person name="Elsherbini J."/>
            <person name="Gore J."/>
            <person name="Polz M."/>
        </authorList>
    </citation>
    <scope>NUCLEOTIDE SEQUENCE [LARGE SCALE GENOMIC DNA]</scope>
    <source>
        <strain evidence="2 3">10N.261.46.F4</strain>
    </source>
</reference>
<evidence type="ECO:0000313" key="2">
    <source>
        <dbReference type="EMBL" id="TKF22358.1"/>
    </source>
</evidence>
<evidence type="ECO:0000256" key="1">
    <source>
        <dbReference type="SAM" id="Coils"/>
    </source>
</evidence>
<keyword evidence="1" id="KW-0175">Coiled coil</keyword>
<dbReference type="EMBL" id="SYUV01000173">
    <property type="protein sequence ID" value="TKF22358.1"/>
    <property type="molecule type" value="Genomic_DNA"/>
</dbReference>
<comment type="caution">
    <text evidence="2">The sequence shown here is derived from an EMBL/GenBank/DDBJ whole genome shotgun (WGS) entry which is preliminary data.</text>
</comment>
<protein>
    <submittedName>
        <fullName evidence="2">Type VI secretion protein</fullName>
    </submittedName>
</protein>
<gene>
    <name evidence="2" type="ORF">FCV50_23645</name>
</gene>